<evidence type="ECO:0000256" key="5">
    <source>
        <dbReference type="ARBA" id="ARBA00022723"/>
    </source>
</evidence>
<feature type="disulfide bond" evidence="10">
    <location>
        <begin position="140"/>
        <end position="171"/>
    </location>
</feature>
<evidence type="ECO:0000256" key="10">
    <source>
        <dbReference type="PIRSR" id="PIRSR600823-5"/>
    </source>
</evidence>
<protein>
    <recommendedName>
        <fullName evidence="2 11">Peroxidase</fullName>
        <ecNumber evidence="2 11">1.11.1.7</ecNumber>
    </recommendedName>
</protein>
<comment type="catalytic activity">
    <reaction evidence="1 11">
        <text>2 a phenolic donor + H2O2 = 2 a phenolic radical donor + 2 H2O</text>
        <dbReference type="Rhea" id="RHEA:56136"/>
        <dbReference type="ChEBI" id="CHEBI:15377"/>
        <dbReference type="ChEBI" id="CHEBI:16240"/>
        <dbReference type="ChEBI" id="CHEBI:139520"/>
        <dbReference type="ChEBI" id="CHEBI:139521"/>
        <dbReference type="EC" id="1.11.1.7"/>
    </reaction>
</comment>
<keyword evidence="6 11" id="KW-0560">Oxidoreductase</keyword>
<evidence type="ECO:0000256" key="2">
    <source>
        <dbReference type="ARBA" id="ARBA00012313"/>
    </source>
</evidence>
<dbReference type="InterPro" id="IPR010255">
    <property type="entry name" value="Haem_peroxidase_sf"/>
</dbReference>
<dbReference type="GO" id="GO:0006979">
    <property type="term" value="P:response to oxidative stress"/>
    <property type="evidence" value="ECO:0007669"/>
    <property type="project" value="UniProtKB-UniRule"/>
</dbReference>
<keyword evidence="11" id="KW-0376">Hydrogen peroxide</keyword>
<keyword evidence="10" id="KW-1015">Disulfide bond</keyword>
<dbReference type="PANTHER" id="PTHR31517:SF80">
    <property type="entry name" value="PEROXIDASE"/>
    <property type="match status" value="1"/>
</dbReference>
<feature type="binding site" description="axial binding residue" evidence="9">
    <location>
        <position position="133"/>
    </location>
    <ligand>
        <name>heme b</name>
        <dbReference type="ChEBI" id="CHEBI:60344"/>
    </ligand>
    <ligandPart>
        <name>Fe</name>
        <dbReference type="ChEBI" id="CHEBI:18248"/>
    </ligandPart>
</feature>
<proteinExistence type="inferred from homology"/>
<dbReference type="Proteomes" id="UP001370490">
    <property type="component" value="Unassembled WGS sequence"/>
</dbReference>
<dbReference type="PROSITE" id="PS50873">
    <property type="entry name" value="PEROXIDASE_4"/>
    <property type="match status" value="1"/>
</dbReference>
<feature type="transmembrane region" description="Helical" evidence="13">
    <location>
        <begin position="7"/>
        <end position="26"/>
    </location>
</feature>
<dbReference type="SUPFAM" id="SSF48113">
    <property type="entry name" value="Heme-dependent peroxidases"/>
    <property type="match status" value="1"/>
</dbReference>
<keyword evidence="13" id="KW-0472">Membrane</keyword>
<comment type="cofactor">
    <cofactor evidence="9 11">
        <name>Ca(2+)</name>
        <dbReference type="ChEBI" id="CHEBI:29108"/>
    </cofactor>
    <text evidence="9 11">Binds 2 calcium ions per subunit.</text>
</comment>
<evidence type="ECO:0000256" key="6">
    <source>
        <dbReference type="ARBA" id="ARBA00023002"/>
    </source>
</evidence>
<organism evidence="15 16">
    <name type="scientific">Dillenia turbinata</name>
    <dbReference type="NCBI Taxonomy" id="194707"/>
    <lineage>
        <taxon>Eukaryota</taxon>
        <taxon>Viridiplantae</taxon>
        <taxon>Streptophyta</taxon>
        <taxon>Embryophyta</taxon>
        <taxon>Tracheophyta</taxon>
        <taxon>Spermatophyta</taxon>
        <taxon>Magnoliopsida</taxon>
        <taxon>eudicotyledons</taxon>
        <taxon>Gunneridae</taxon>
        <taxon>Pentapetalae</taxon>
        <taxon>Dilleniales</taxon>
        <taxon>Dilleniaceae</taxon>
        <taxon>Dillenia</taxon>
    </lineage>
</organism>
<dbReference type="EMBL" id="JBAMMX010000023">
    <property type="protein sequence ID" value="KAK6917576.1"/>
    <property type="molecule type" value="Genomic_DNA"/>
</dbReference>
<name>A0AAN8UU18_9MAGN</name>
<evidence type="ECO:0000256" key="11">
    <source>
        <dbReference type="RuleBase" id="RU362060"/>
    </source>
</evidence>
<keyword evidence="13" id="KW-0812">Transmembrane</keyword>
<keyword evidence="5 9" id="KW-0479">Metal-binding</keyword>
<feature type="domain" description="Plant heme peroxidase family profile" evidence="14">
    <location>
        <begin position="47"/>
        <end position="284"/>
    </location>
</feature>
<keyword evidence="13" id="KW-1133">Transmembrane helix</keyword>
<evidence type="ECO:0000256" key="8">
    <source>
        <dbReference type="PIRSR" id="PIRSR600823-2"/>
    </source>
</evidence>
<evidence type="ECO:0000256" key="12">
    <source>
        <dbReference type="SAM" id="MobiDB-lite"/>
    </source>
</evidence>
<feature type="binding site" evidence="9">
    <location>
        <position position="209"/>
    </location>
    <ligand>
        <name>Ca(2+)</name>
        <dbReference type="ChEBI" id="CHEBI:29108"/>
        <label>2</label>
    </ligand>
</feature>
<gene>
    <name evidence="15" type="ORF">RJ641_018327</name>
</gene>
<dbReference type="AlphaFoldDB" id="A0AAN8UU18"/>
<dbReference type="InterPro" id="IPR000823">
    <property type="entry name" value="Peroxidase_pln"/>
</dbReference>
<feature type="binding site" evidence="8">
    <location>
        <position position="103"/>
    </location>
    <ligand>
        <name>substrate</name>
    </ligand>
</feature>
<dbReference type="PANTHER" id="PTHR31517">
    <property type="match status" value="1"/>
</dbReference>
<comment type="cofactor">
    <cofactor evidence="9 11">
        <name>heme b</name>
        <dbReference type="ChEBI" id="CHEBI:60344"/>
    </cofactor>
    <text evidence="9 11">Binds 1 heme b (iron(II)-protoporphyrin IX) group per subunit.</text>
</comment>
<evidence type="ECO:0000256" key="7">
    <source>
        <dbReference type="ARBA" id="ARBA00023004"/>
    </source>
</evidence>
<dbReference type="InterPro" id="IPR002016">
    <property type="entry name" value="Haem_peroxidase"/>
</dbReference>
<accession>A0AAN8UU18</accession>
<evidence type="ECO:0000256" key="1">
    <source>
        <dbReference type="ARBA" id="ARBA00000189"/>
    </source>
</evidence>
<dbReference type="GO" id="GO:0140825">
    <property type="term" value="F:lactoperoxidase activity"/>
    <property type="evidence" value="ECO:0007669"/>
    <property type="project" value="UniProtKB-EC"/>
</dbReference>
<dbReference type="GO" id="GO:0042744">
    <property type="term" value="P:hydrogen peroxide catabolic process"/>
    <property type="evidence" value="ECO:0007669"/>
    <property type="project" value="UniProtKB-KW"/>
</dbReference>
<comment type="function">
    <text evidence="11">Removal of H(2)O(2), oxidation of toxic reductants, biosynthesis and degradation of lignin, suberization, auxin catabolism, response to environmental stresses such as wounding, pathogen attack and oxidative stress.</text>
</comment>
<feature type="compositionally biased region" description="Low complexity" evidence="12">
    <location>
        <begin position="179"/>
        <end position="197"/>
    </location>
</feature>
<evidence type="ECO:0000256" key="9">
    <source>
        <dbReference type="PIRSR" id="PIRSR600823-3"/>
    </source>
</evidence>
<comment type="subcellular location">
    <subcellularLocation>
        <location evidence="11">Secreted</location>
    </subcellularLocation>
</comment>
<comment type="caution">
    <text evidence="15">The sequence shown here is derived from an EMBL/GenBank/DDBJ whole genome shotgun (WGS) entry which is preliminary data.</text>
</comment>
<comment type="similarity">
    <text evidence="11">Belongs to the peroxidase family. Classical plant (class III) peroxidase subfamily.</text>
</comment>
<keyword evidence="11" id="KW-0964">Secreted</keyword>
<dbReference type="PRINTS" id="PR00461">
    <property type="entry name" value="PLPEROXIDASE"/>
</dbReference>
<dbReference type="GO" id="GO:0005576">
    <property type="term" value="C:extracellular region"/>
    <property type="evidence" value="ECO:0007669"/>
    <property type="project" value="UniProtKB-SubCell"/>
</dbReference>
<feature type="region of interest" description="Disordered" evidence="12">
    <location>
        <begin position="152"/>
        <end position="207"/>
    </location>
</feature>
<sequence>MAIFTKVILVMALLIFRILVLALLIFRITSVSNPTELSNTIPDQDPIVDVSAIASPASRLSYDFYRNTCPAAEEVIGGPYYPVLTGRRDCKISYFNEATNHIPQPTDNETQLYRAFSQRGFNARETVALLGGHNIGRIGCGVIRAPFNLSGTGNLDPSVPADPLNEMRRRCPDQDQVDSESPSPAPSSDSSAMPAKSNNNSMPDGEKVDTHIYKNLLKGKGLLFSDQQLIARATTSRIVRAYASDDRGEQAFGKDFTRAMIKLSNLDVLSGDEGEIRLSCSLPRNTRVLDYGQPSMVFVYA</sequence>
<evidence type="ECO:0000256" key="4">
    <source>
        <dbReference type="ARBA" id="ARBA00022617"/>
    </source>
</evidence>
<keyword evidence="9 11" id="KW-0106">Calcium</keyword>
<keyword evidence="16" id="KW-1185">Reference proteome</keyword>
<evidence type="ECO:0000259" key="14">
    <source>
        <dbReference type="PROSITE" id="PS50873"/>
    </source>
</evidence>
<evidence type="ECO:0000313" key="16">
    <source>
        <dbReference type="Proteomes" id="UP001370490"/>
    </source>
</evidence>
<keyword evidence="4 11" id="KW-0349">Heme</keyword>
<evidence type="ECO:0000256" key="13">
    <source>
        <dbReference type="SAM" id="Phobius"/>
    </source>
</evidence>
<dbReference type="GO" id="GO:0020037">
    <property type="term" value="F:heme binding"/>
    <property type="evidence" value="ECO:0007669"/>
    <property type="project" value="UniProtKB-UniRule"/>
</dbReference>
<evidence type="ECO:0000256" key="3">
    <source>
        <dbReference type="ARBA" id="ARBA00022559"/>
    </source>
</evidence>
<dbReference type="Pfam" id="PF00141">
    <property type="entry name" value="peroxidase"/>
    <property type="match status" value="1"/>
</dbReference>
<dbReference type="GO" id="GO:0046872">
    <property type="term" value="F:metal ion binding"/>
    <property type="evidence" value="ECO:0007669"/>
    <property type="project" value="UniProtKB-UniRule"/>
</dbReference>
<dbReference type="EC" id="1.11.1.7" evidence="2 11"/>
<keyword evidence="7 9" id="KW-0408">Iron</keyword>
<keyword evidence="3 11" id="KW-0575">Peroxidase</keyword>
<reference evidence="15 16" key="1">
    <citation type="submission" date="2023-12" db="EMBL/GenBank/DDBJ databases">
        <title>A high-quality genome assembly for Dillenia turbinata (Dilleniales).</title>
        <authorList>
            <person name="Chanderbali A."/>
        </authorList>
    </citation>
    <scope>NUCLEOTIDE SEQUENCE [LARGE SCALE GENOMIC DNA]</scope>
    <source>
        <strain evidence="15">LSX21</strain>
        <tissue evidence="15">Leaf</tissue>
    </source>
</reference>
<evidence type="ECO:0000313" key="15">
    <source>
        <dbReference type="EMBL" id="KAK6917576.1"/>
    </source>
</evidence>
<dbReference type="PRINTS" id="PR00458">
    <property type="entry name" value="PEROXIDASE"/>
</dbReference>
<dbReference type="Gene3D" id="1.10.420.10">
    <property type="entry name" value="Peroxidase, domain 2"/>
    <property type="match status" value="1"/>
</dbReference>